<evidence type="ECO:0000313" key="2">
    <source>
        <dbReference type="Proteomes" id="UP000602647"/>
    </source>
</evidence>
<evidence type="ECO:0000313" key="1">
    <source>
        <dbReference type="EMBL" id="MBC6680730.1"/>
    </source>
</evidence>
<comment type="caution">
    <text evidence="1">The sequence shown here is derived from an EMBL/GenBank/DDBJ whole genome shotgun (WGS) entry which is preliminary data.</text>
</comment>
<dbReference type="EMBL" id="JACRYT010000017">
    <property type="protein sequence ID" value="MBC6680730.1"/>
    <property type="molecule type" value="Genomic_DNA"/>
</dbReference>
<gene>
    <name evidence="1" type="ORF">H9L42_12950</name>
</gene>
<sequence length="59" mass="6648">MSAFIVLGVLALCGLIAAIEIIRNRRIRSSASFTEPKRPAPVIYLPADIEKEKRRRNIL</sequence>
<dbReference type="RefSeq" id="WP_187303826.1">
    <property type="nucleotide sequence ID" value="NZ_CBCTON010000045.1"/>
</dbReference>
<keyword evidence="2" id="KW-1185">Reference proteome</keyword>
<dbReference type="Proteomes" id="UP000602647">
    <property type="component" value="Unassembled WGS sequence"/>
</dbReference>
<organism evidence="1 2">
    <name type="scientific">Zhenpiania hominis</name>
    <dbReference type="NCBI Taxonomy" id="2763644"/>
    <lineage>
        <taxon>Bacteria</taxon>
        <taxon>Bacillati</taxon>
        <taxon>Bacillota</taxon>
        <taxon>Clostridia</taxon>
        <taxon>Peptostreptococcales</taxon>
        <taxon>Anaerovoracaceae</taxon>
        <taxon>Zhenpiania</taxon>
    </lineage>
</organism>
<accession>A0A923NML2</accession>
<proteinExistence type="predicted"/>
<protein>
    <submittedName>
        <fullName evidence="1">Uncharacterized protein</fullName>
    </submittedName>
</protein>
<reference evidence="1" key="1">
    <citation type="submission" date="2020-08" db="EMBL/GenBank/DDBJ databases">
        <title>Genome public.</title>
        <authorList>
            <person name="Liu C."/>
            <person name="Sun Q."/>
        </authorList>
    </citation>
    <scope>NUCLEOTIDE SEQUENCE</scope>
    <source>
        <strain evidence="1">BX12</strain>
    </source>
</reference>
<dbReference type="AlphaFoldDB" id="A0A923NML2"/>
<name>A0A923NML2_9FIRM</name>